<dbReference type="PANTHER" id="PTHR44757">
    <property type="entry name" value="DIGUANYLATE CYCLASE DGCP"/>
    <property type="match status" value="1"/>
</dbReference>
<dbReference type="SMART" id="SM00086">
    <property type="entry name" value="PAC"/>
    <property type="match status" value="2"/>
</dbReference>
<dbReference type="InterPro" id="IPR035965">
    <property type="entry name" value="PAS-like_dom_sf"/>
</dbReference>
<dbReference type="PANTHER" id="PTHR44757:SF2">
    <property type="entry name" value="BIOFILM ARCHITECTURE MAINTENANCE PROTEIN MBAA"/>
    <property type="match status" value="1"/>
</dbReference>
<feature type="transmembrane region" description="Helical" evidence="1">
    <location>
        <begin position="21"/>
        <end position="41"/>
    </location>
</feature>
<dbReference type="Gene3D" id="3.30.450.20">
    <property type="entry name" value="PAS domain"/>
    <property type="match status" value="2"/>
</dbReference>
<evidence type="ECO:0008006" key="7">
    <source>
        <dbReference type="Google" id="ProtNLM"/>
    </source>
</evidence>
<keyword evidence="1" id="KW-0472">Membrane</keyword>
<dbReference type="InterPro" id="IPR029787">
    <property type="entry name" value="Nucleotide_cyclase"/>
</dbReference>
<dbReference type="SUPFAM" id="SSF55073">
    <property type="entry name" value="Nucleotide cyclase"/>
    <property type="match status" value="1"/>
</dbReference>
<dbReference type="SMART" id="SM00267">
    <property type="entry name" value="GGDEF"/>
    <property type="match status" value="1"/>
</dbReference>
<dbReference type="NCBIfam" id="TIGR00254">
    <property type="entry name" value="GGDEF"/>
    <property type="match status" value="1"/>
</dbReference>
<dbReference type="SUPFAM" id="SSF55785">
    <property type="entry name" value="PYP-like sensor domain (PAS domain)"/>
    <property type="match status" value="2"/>
</dbReference>
<gene>
    <name evidence="5" type="ORF">bsdcttw_29430</name>
</gene>
<evidence type="ECO:0000259" key="4">
    <source>
        <dbReference type="PROSITE" id="PS50887"/>
    </source>
</evidence>
<dbReference type="InterPro" id="IPR052155">
    <property type="entry name" value="Biofilm_reg_signaling"/>
</dbReference>
<keyword evidence="1" id="KW-0812">Transmembrane</keyword>
<dbReference type="CDD" id="cd01949">
    <property type="entry name" value="GGDEF"/>
    <property type="match status" value="1"/>
</dbReference>
<evidence type="ECO:0000256" key="1">
    <source>
        <dbReference type="SAM" id="Phobius"/>
    </source>
</evidence>
<name>A0A7I8DNM4_9FIRM</name>
<evidence type="ECO:0000313" key="6">
    <source>
        <dbReference type="Proteomes" id="UP000515703"/>
    </source>
</evidence>
<dbReference type="InterPro" id="IPR000160">
    <property type="entry name" value="GGDEF_dom"/>
</dbReference>
<dbReference type="EMBL" id="AP023368">
    <property type="protein sequence ID" value="BCJ99902.1"/>
    <property type="molecule type" value="Genomic_DNA"/>
</dbReference>
<dbReference type="RefSeq" id="WP_185255626.1">
    <property type="nucleotide sequence ID" value="NZ_AP023368.1"/>
</dbReference>
<dbReference type="PROSITE" id="PS50887">
    <property type="entry name" value="GGDEF"/>
    <property type="match status" value="1"/>
</dbReference>
<dbReference type="PROSITE" id="PS50113">
    <property type="entry name" value="PAC"/>
    <property type="match status" value="2"/>
</dbReference>
<dbReference type="InterPro" id="IPR000014">
    <property type="entry name" value="PAS"/>
</dbReference>
<keyword evidence="1" id="KW-1133">Transmembrane helix</keyword>
<dbReference type="Pfam" id="PF08447">
    <property type="entry name" value="PAS_3"/>
    <property type="match status" value="2"/>
</dbReference>
<proteinExistence type="predicted"/>
<reference evidence="5 6" key="1">
    <citation type="submission" date="2020-08" db="EMBL/GenBank/DDBJ databases">
        <title>Draft genome sequencing of an Anaerocolumna strain isolated from anoxic soil subjected to BSD treatment.</title>
        <authorList>
            <person name="Uek A."/>
            <person name="Tonouchi A."/>
        </authorList>
    </citation>
    <scope>NUCLEOTIDE SEQUENCE [LARGE SCALE GENOMIC DNA]</scope>
    <source>
        <strain evidence="5 6">CTTW</strain>
    </source>
</reference>
<evidence type="ECO:0000259" key="2">
    <source>
        <dbReference type="PROSITE" id="PS50112"/>
    </source>
</evidence>
<organism evidence="5 6">
    <name type="scientific">Anaerocolumna chitinilytica</name>
    <dbReference type="NCBI Taxonomy" id="1727145"/>
    <lineage>
        <taxon>Bacteria</taxon>
        <taxon>Bacillati</taxon>
        <taxon>Bacillota</taxon>
        <taxon>Clostridia</taxon>
        <taxon>Lachnospirales</taxon>
        <taxon>Lachnospiraceae</taxon>
        <taxon>Anaerocolumna</taxon>
    </lineage>
</organism>
<dbReference type="Proteomes" id="UP000515703">
    <property type="component" value="Chromosome"/>
</dbReference>
<evidence type="ECO:0000259" key="3">
    <source>
        <dbReference type="PROSITE" id="PS50113"/>
    </source>
</evidence>
<dbReference type="KEGG" id="acht:bsdcttw_29430"/>
<dbReference type="InterPro" id="IPR000700">
    <property type="entry name" value="PAS-assoc_C"/>
</dbReference>
<keyword evidence="6" id="KW-1185">Reference proteome</keyword>
<dbReference type="InterPro" id="IPR001610">
    <property type="entry name" value="PAC"/>
</dbReference>
<feature type="domain" description="PAC" evidence="3">
    <location>
        <begin position="290"/>
        <end position="342"/>
    </location>
</feature>
<feature type="domain" description="PAC" evidence="3">
    <location>
        <begin position="161"/>
        <end position="212"/>
    </location>
</feature>
<feature type="domain" description="GGDEF" evidence="4">
    <location>
        <begin position="372"/>
        <end position="503"/>
    </location>
</feature>
<dbReference type="InterPro" id="IPR013655">
    <property type="entry name" value="PAS_fold_3"/>
</dbReference>
<feature type="transmembrane region" description="Helical" evidence="1">
    <location>
        <begin position="56"/>
        <end position="77"/>
    </location>
</feature>
<reference evidence="5 6" key="2">
    <citation type="submission" date="2020-08" db="EMBL/GenBank/DDBJ databases">
        <authorList>
            <person name="Ueki A."/>
            <person name="Tonouchi A."/>
        </authorList>
    </citation>
    <scope>NUCLEOTIDE SEQUENCE [LARGE SCALE GENOMIC DNA]</scope>
    <source>
        <strain evidence="5 6">CTTW</strain>
    </source>
</reference>
<dbReference type="Pfam" id="PF00990">
    <property type="entry name" value="GGDEF"/>
    <property type="match status" value="1"/>
</dbReference>
<dbReference type="Gene3D" id="3.30.70.270">
    <property type="match status" value="1"/>
</dbReference>
<dbReference type="CDD" id="cd00130">
    <property type="entry name" value="PAS"/>
    <property type="match status" value="1"/>
</dbReference>
<dbReference type="InterPro" id="IPR043128">
    <property type="entry name" value="Rev_trsase/Diguanyl_cyclase"/>
</dbReference>
<evidence type="ECO:0000313" key="5">
    <source>
        <dbReference type="EMBL" id="BCJ99902.1"/>
    </source>
</evidence>
<dbReference type="PROSITE" id="PS50112">
    <property type="entry name" value="PAS"/>
    <property type="match status" value="1"/>
</dbReference>
<feature type="domain" description="PAS" evidence="2">
    <location>
        <begin position="107"/>
        <end position="159"/>
    </location>
</feature>
<dbReference type="NCBIfam" id="TIGR00229">
    <property type="entry name" value="sensory_box"/>
    <property type="match status" value="2"/>
</dbReference>
<accession>A0A7I8DNM4</accession>
<sequence length="503" mass="57613">MQENKTDYILKKGIPRLNNTIGISLGLAALTGVLLIFNLVINNDQSLYEVVKTDGGVVLILILLLFLTVSFVSSIICNHQVRKATAELSYITKSVHTGFLNILLEPGYQVTYANPKFYEIFGYKRYEFETEYDNCFLSFVCDEDQEKIKVLKEQFVNGSYRQIEVKMITRSGDIINVLLDGNFTLTREGEKAFSAVLLNITNFKEMQNKLSLEEERYRIAAEISNDILFEYKVDKDVMKFADKYTEVYGRTPVIEDFSVVELYNKNMVHPEDCQDLKLFARTLKSGKEMMEAEFRIKNANNEYVWCHIRGKTIYDENKEPISVIGKVVNIDLHKKELQKLEYKAKRDLLTGVYNKVTTKEIIDEYLKRNRNSKHILMMIDIDDFKHVNDNYGHLTGDNILVYIMDKIKSIFFGEIIGRIGGDEFIVFVGNIDSLDGIITKANLLREALSTAYEVEDQAVYISGSIGISVYPEDGATYTELINCADKALYSVKDEGKGSYKLFT</sequence>
<protein>
    <recommendedName>
        <fullName evidence="7">Diguanylate cyclase</fullName>
    </recommendedName>
</protein>
<dbReference type="AlphaFoldDB" id="A0A7I8DNM4"/>